<evidence type="ECO:0000313" key="3">
    <source>
        <dbReference type="EMBL" id="SLM64405.1"/>
    </source>
</evidence>
<dbReference type="SUPFAM" id="SSF159871">
    <property type="entry name" value="YdgH-like"/>
    <property type="match status" value="1"/>
</dbReference>
<keyword evidence="1" id="KW-0732">Signal</keyword>
<evidence type="ECO:0000313" key="4">
    <source>
        <dbReference type="Proteomes" id="UP000294820"/>
    </source>
</evidence>
<proteinExistence type="predicted"/>
<dbReference type="InterPro" id="IPR036275">
    <property type="entry name" value="YdgH-like_sf"/>
</dbReference>
<dbReference type="KEGG" id="daq:DAQ1742_03608"/>
<dbReference type="Gene3D" id="3.30.1660.10">
    <property type="entry name" value="Flavin-binding protein dodecin"/>
    <property type="match status" value="1"/>
</dbReference>
<name>A0A375AEE0_9GAMM</name>
<evidence type="ECO:0000256" key="1">
    <source>
        <dbReference type="ARBA" id="ARBA00022729"/>
    </source>
</evidence>
<feature type="domain" description="YdgH/BhsA/McbA-like" evidence="2">
    <location>
        <begin position="40"/>
        <end position="97"/>
    </location>
</feature>
<protein>
    <submittedName>
        <fullName evidence="3">FIG01200701: possible membrane protein</fullName>
    </submittedName>
</protein>
<dbReference type="Pfam" id="PF07338">
    <property type="entry name" value="YdgH_BhsA-like"/>
    <property type="match status" value="1"/>
</dbReference>
<sequence>MSAAIVMLSAGCSLLAGKPVAPPPPGKHAVEITTEQSYLLEKVASLSVDICCTLDDALEDIARQANARGVAYYRVVSLMQAERFRRDTWHGYAIFYQPRPTSQAHPAVVSSRERGQR</sequence>
<keyword evidence="4" id="KW-1185">Reference proteome</keyword>
<dbReference type="InterPro" id="IPR010854">
    <property type="entry name" value="YdgH/BhsA/McbA-like_dom"/>
</dbReference>
<reference evidence="3 4" key="1">
    <citation type="submission" date="2016-09" db="EMBL/GenBank/DDBJ databases">
        <authorList>
            <person name="Reverchon S."/>
            <person name="Nasser W."/>
            <person name="Leonard S."/>
            <person name="Brochier C."/>
            <person name="Duprey A."/>
        </authorList>
    </citation>
    <scope>NUCLEOTIDE SEQUENCE [LARGE SCALE GENOMIC DNA]</scope>
    <source>
        <strain evidence="3 4">174/2</strain>
    </source>
</reference>
<accession>A0A375AEE0</accession>
<dbReference type="Proteomes" id="UP000294820">
    <property type="component" value="Chromosome 1"/>
</dbReference>
<dbReference type="InterPro" id="IPR025543">
    <property type="entry name" value="Dodecin-like"/>
</dbReference>
<evidence type="ECO:0000259" key="2">
    <source>
        <dbReference type="Pfam" id="PF07338"/>
    </source>
</evidence>
<dbReference type="NCBIfam" id="NF011433">
    <property type="entry name" value="PRK14864.1"/>
    <property type="match status" value="1"/>
</dbReference>
<gene>
    <name evidence="3" type="ORF">DAQ1742_03608</name>
</gene>
<dbReference type="EMBL" id="LT615367">
    <property type="protein sequence ID" value="SLM64405.1"/>
    <property type="molecule type" value="Genomic_DNA"/>
</dbReference>
<organism evidence="3 4">
    <name type="scientific">Dickeya aquatica</name>
    <dbReference type="NCBI Taxonomy" id="1401087"/>
    <lineage>
        <taxon>Bacteria</taxon>
        <taxon>Pseudomonadati</taxon>
        <taxon>Pseudomonadota</taxon>
        <taxon>Gammaproteobacteria</taxon>
        <taxon>Enterobacterales</taxon>
        <taxon>Pectobacteriaceae</taxon>
        <taxon>Dickeya</taxon>
    </lineage>
</organism>
<dbReference type="AlphaFoldDB" id="A0A375AEE0"/>